<feature type="transmembrane region" description="Helical" evidence="1">
    <location>
        <begin position="20"/>
        <end position="43"/>
    </location>
</feature>
<organism evidence="2 3">
    <name type="scientific">Runella defluvii</name>
    <dbReference type="NCBI Taxonomy" id="370973"/>
    <lineage>
        <taxon>Bacteria</taxon>
        <taxon>Pseudomonadati</taxon>
        <taxon>Bacteroidota</taxon>
        <taxon>Cytophagia</taxon>
        <taxon>Cytophagales</taxon>
        <taxon>Spirosomataceae</taxon>
        <taxon>Runella</taxon>
    </lineage>
</organism>
<name>A0A7W6ESI2_9BACT</name>
<keyword evidence="1" id="KW-1133">Transmembrane helix</keyword>
<reference evidence="2 3" key="1">
    <citation type="submission" date="2020-08" db="EMBL/GenBank/DDBJ databases">
        <title>Genomic Encyclopedia of Type Strains, Phase IV (KMG-IV): sequencing the most valuable type-strain genomes for metagenomic binning, comparative biology and taxonomic classification.</title>
        <authorList>
            <person name="Goeker M."/>
        </authorList>
    </citation>
    <scope>NUCLEOTIDE SEQUENCE [LARGE SCALE GENOMIC DNA]</scope>
    <source>
        <strain evidence="2 3">DSM 17976</strain>
    </source>
</reference>
<dbReference type="PROSITE" id="PS51257">
    <property type="entry name" value="PROKAR_LIPOPROTEIN"/>
    <property type="match status" value="1"/>
</dbReference>
<dbReference type="RefSeq" id="WP_183977925.1">
    <property type="nucleotide sequence ID" value="NZ_JACIBY010000012.1"/>
</dbReference>
<dbReference type="Proteomes" id="UP000541352">
    <property type="component" value="Unassembled WGS sequence"/>
</dbReference>
<protein>
    <submittedName>
        <fullName evidence="2">Uncharacterized protein</fullName>
    </submittedName>
</protein>
<proteinExistence type="predicted"/>
<accession>A0A7W6ESI2</accession>
<keyword evidence="1" id="KW-0472">Membrane</keyword>
<sequence length="127" mass="14580">MEYQVTKPSFVRVNWTQVAFTFAACFAACLLAGGALYAVTYFINRKQKVSYNGNDTQTRQQRPLYEKEKHVEIKKPQIDRKEIDEINDEIQTEEIHNKQEKKLDGKIVQLKTIAEHDTGSSIEATGD</sequence>
<dbReference type="AlphaFoldDB" id="A0A7W6ESI2"/>
<evidence type="ECO:0000256" key="1">
    <source>
        <dbReference type="SAM" id="Phobius"/>
    </source>
</evidence>
<gene>
    <name evidence="2" type="ORF">FHS57_004770</name>
</gene>
<comment type="caution">
    <text evidence="2">The sequence shown here is derived from an EMBL/GenBank/DDBJ whole genome shotgun (WGS) entry which is preliminary data.</text>
</comment>
<keyword evidence="1" id="KW-0812">Transmembrane</keyword>
<evidence type="ECO:0000313" key="3">
    <source>
        <dbReference type="Proteomes" id="UP000541352"/>
    </source>
</evidence>
<keyword evidence="3" id="KW-1185">Reference proteome</keyword>
<evidence type="ECO:0000313" key="2">
    <source>
        <dbReference type="EMBL" id="MBB3840750.1"/>
    </source>
</evidence>
<dbReference type="EMBL" id="JACIBY010000012">
    <property type="protein sequence ID" value="MBB3840750.1"/>
    <property type="molecule type" value="Genomic_DNA"/>
</dbReference>